<dbReference type="EMBL" id="CP042196">
    <property type="protein sequence ID" value="QDS75091.1"/>
    <property type="molecule type" value="Genomic_DNA"/>
</dbReference>
<name>A0A517LHH5_9PEZI</name>
<reference evidence="2 3" key="1">
    <citation type="submission" date="2019-07" db="EMBL/GenBank/DDBJ databases">
        <title>Finished genome of Venturia effusa.</title>
        <authorList>
            <person name="Young C.A."/>
            <person name="Cox M.P."/>
            <person name="Ganley A.R.D."/>
            <person name="David W.J."/>
        </authorList>
    </citation>
    <scope>NUCLEOTIDE SEQUENCE [LARGE SCALE GENOMIC DNA]</scope>
    <source>
        <strain evidence="3">albino</strain>
    </source>
</reference>
<gene>
    <name evidence="2" type="ORF">FKW77_006996</name>
</gene>
<protein>
    <submittedName>
        <fullName evidence="2">Uncharacterized protein</fullName>
    </submittedName>
</protein>
<accession>A0A517LHH5</accession>
<sequence>MSSNMKPMDNDARAEFECLQRHLPRQRNVDKLVSGNVKENTTVDKLDINNKSNNGNELDSDRDAELKKLRTNAINILTIPLHAMICNIGCGVSYLTLTYFGVDDSIAQKLVLPVGLAYGVLYFFFFKG</sequence>
<dbReference type="Proteomes" id="UP000316270">
    <property type="component" value="Chromosome 12"/>
</dbReference>
<evidence type="ECO:0000313" key="3">
    <source>
        <dbReference type="Proteomes" id="UP000316270"/>
    </source>
</evidence>
<dbReference type="AlphaFoldDB" id="A0A517LHH5"/>
<keyword evidence="1" id="KW-1133">Transmembrane helix</keyword>
<organism evidence="2 3">
    <name type="scientific">Venturia effusa</name>
    <dbReference type="NCBI Taxonomy" id="50376"/>
    <lineage>
        <taxon>Eukaryota</taxon>
        <taxon>Fungi</taxon>
        <taxon>Dikarya</taxon>
        <taxon>Ascomycota</taxon>
        <taxon>Pezizomycotina</taxon>
        <taxon>Dothideomycetes</taxon>
        <taxon>Pleosporomycetidae</taxon>
        <taxon>Venturiales</taxon>
        <taxon>Venturiaceae</taxon>
        <taxon>Venturia</taxon>
    </lineage>
</organism>
<keyword evidence="3" id="KW-1185">Reference proteome</keyword>
<proteinExistence type="predicted"/>
<keyword evidence="1" id="KW-0812">Transmembrane</keyword>
<evidence type="ECO:0000313" key="2">
    <source>
        <dbReference type="EMBL" id="QDS75091.1"/>
    </source>
</evidence>
<keyword evidence="1" id="KW-0472">Membrane</keyword>
<feature type="transmembrane region" description="Helical" evidence="1">
    <location>
        <begin position="76"/>
        <end position="100"/>
    </location>
</feature>
<feature type="transmembrane region" description="Helical" evidence="1">
    <location>
        <begin position="106"/>
        <end position="126"/>
    </location>
</feature>
<evidence type="ECO:0000256" key="1">
    <source>
        <dbReference type="SAM" id="Phobius"/>
    </source>
</evidence>